<comment type="caution">
    <text evidence="1">The sequence shown here is derived from an EMBL/GenBank/DDBJ whole genome shotgun (WGS) entry which is preliminary data.</text>
</comment>
<name>A0A7W5FVU2_9BURK</name>
<organism evidence="1 2">
    <name type="scientific">Pseudoduganella violacea</name>
    <dbReference type="NCBI Taxonomy" id="1715466"/>
    <lineage>
        <taxon>Bacteria</taxon>
        <taxon>Pseudomonadati</taxon>
        <taxon>Pseudomonadota</taxon>
        <taxon>Betaproteobacteria</taxon>
        <taxon>Burkholderiales</taxon>
        <taxon>Oxalobacteraceae</taxon>
        <taxon>Telluria group</taxon>
        <taxon>Pseudoduganella</taxon>
    </lineage>
</organism>
<dbReference type="AlphaFoldDB" id="A0A7W5FVU2"/>
<evidence type="ECO:0000313" key="2">
    <source>
        <dbReference type="Proteomes" id="UP000541535"/>
    </source>
</evidence>
<gene>
    <name evidence="1" type="ORF">FHS03_004202</name>
</gene>
<keyword evidence="2" id="KW-1185">Reference proteome</keyword>
<accession>A0A7W5FVU2</accession>
<proteinExistence type="predicted"/>
<reference evidence="1 2" key="1">
    <citation type="submission" date="2020-08" db="EMBL/GenBank/DDBJ databases">
        <title>Genomic Encyclopedia of Type Strains, Phase III (KMG-III): the genomes of soil and plant-associated and newly described type strains.</title>
        <authorList>
            <person name="Whitman W."/>
        </authorList>
    </citation>
    <scope>NUCLEOTIDE SEQUENCE [LARGE SCALE GENOMIC DNA]</scope>
    <source>
        <strain evidence="1 2">CECT 8897</strain>
    </source>
</reference>
<dbReference type="Proteomes" id="UP000541535">
    <property type="component" value="Unassembled WGS sequence"/>
</dbReference>
<evidence type="ECO:0000313" key="1">
    <source>
        <dbReference type="EMBL" id="MBB3121129.1"/>
    </source>
</evidence>
<protein>
    <submittedName>
        <fullName evidence="1">Uncharacterized protein</fullName>
    </submittedName>
</protein>
<dbReference type="RefSeq" id="WP_183442855.1">
    <property type="nucleotide sequence ID" value="NZ_JACHXD010000013.1"/>
</dbReference>
<sequence length="172" mass="18645">MLPVHADEVALAQPPAAAQAAILRAIAELPPQSPQRRRYRLALAYGAPLFPADADLLPQPGEPANVGIESWLRLPAARRAHDVLITPDVDYFWHQDGVEYTTLFIVHLEQRGMGSALSVAQAHPTAHYGRKFHLLGRTGPGYYHEIQPIAPSSQAGADLEAFLAAALRPSPP</sequence>
<dbReference type="EMBL" id="JACHXD010000013">
    <property type="protein sequence ID" value="MBB3121129.1"/>
    <property type="molecule type" value="Genomic_DNA"/>
</dbReference>